<name>A0A4R6SM17_LABRH</name>
<dbReference type="InterPro" id="IPR018990">
    <property type="entry name" value="Prot_inh_I42_chagasin"/>
</dbReference>
<dbReference type="Pfam" id="PF09394">
    <property type="entry name" value="Inhibitor_I42"/>
    <property type="match status" value="1"/>
</dbReference>
<evidence type="ECO:0000256" key="1">
    <source>
        <dbReference type="ARBA" id="ARBA00022690"/>
    </source>
</evidence>
<dbReference type="RefSeq" id="WP_133847477.1">
    <property type="nucleotide sequence ID" value="NZ_SNXZ01000001.1"/>
</dbReference>
<accession>A0A4R6SM17</accession>
<organism evidence="4 5">
    <name type="scientific">Labedaea rhizosphaerae</name>
    <dbReference type="NCBI Taxonomy" id="598644"/>
    <lineage>
        <taxon>Bacteria</taxon>
        <taxon>Bacillati</taxon>
        <taxon>Actinomycetota</taxon>
        <taxon>Actinomycetes</taxon>
        <taxon>Pseudonocardiales</taxon>
        <taxon>Pseudonocardiaceae</taxon>
        <taxon>Labedaea</taxon>
    </lineage>
</organism>
<evidence type="ECO:0000313" key="4">
    <source>
        <dbReference type="EMBL" id="TDQ04600.1"/>
    </source>
</evidence>
<keyword evidence="1" id="KW-0646">Protease inhibitor</keyword>
<gene>
    <name evidence="4" type="ORF">EV186_101552</name>
</gene>
<dbReference type="OrthoDB" id="3556586at2"/>
<keyword evidence="2" id="KW-0789">Thiol protease inhibitor</keyword>
<dbReference type="SUPFAM" id="SSF141066">
    <property type="entry name" value="ICP-like"/>
    <property type="match status" value="1"/>
</dbReference>
<evidence type="ECO:0000256" key="2">
    <source>
        <dbReference type="ARBA" id="ARBA00022704"/>
    </source>
</evidence>
<dbReference type="GO" id="GO:0004869">
    <property type="term" value="F:cysteine-type endopeptidase inhibitor activity"/>
    <property type="evidence" value="ECO:0007669"/>
    <property type="project" value="UniProtKB-KW"/>
</dbReference>
<dbReference type="AlphaFoldDB" id="A0A4R6SM17"/>
<dbReference type="InterPro" id="IPR052781">
    <property type="entry name" value="Cys_protease_inhibitor_I42"/>
</dbReference>
<dbReference type="PANTHER" id="PTHR36530:SF1">
    <property type="entry name" value="AMOEBIASIN-1"/>
    <property type="match status" value="1"/>
</dbReference>
<dbReference type="PANTHER" id="PTHR36530">
    <property type="entry name" value="INHIBITOR OF CYSTEINE PEPTIDASE"/>
    <property type="match status" value="1"/>
</dbReference>
<proteinExistence type="predicted"/>
<feature type="domain" description="Proteinase inhibitor I42 chagasin" evidence="3">
    <location>
        <begin position="17"/>
        <end position="97"/>
    </location>
</feature>
<dbReference type="Gene3D" id="2.60.40.2020">
    <property type="match status" value="1"/>
</dbReference>
<evidence type="ECO:0000259" key="3">
    <source>
        <dbReference type="Pfam" id="PF09394"/>
    </source>
</evidence>
<dbReference type="Proteomes" id="UP000295444">
    <property type="component" value="Unassembled WGS sequence"/>
</dbReference>
<reference evidence="4 5" key="1">
    <citation type="submission" date="2019-03" db="EMBL/GenBank/DDBJ databases">
        <title>Genomic Encyclopedia of Type Strains, Phase IV (KMG-IV): sequencing the most valuable type-strain genomes for metagenomic binning, comparative biology and taxonomic classification.</title>
        <authorList>
            <person name="Goeker M."/>
        </authorList>
    </citation>
    <scope>NUCLEOTIDE SEQUENCE [LARGE SCALE GENOMIC DNA]</scope>
    <source>
        <strain evidence="4 5">DSM 45361</strain>
    </source>
</reference>
<comment type="caution">
    <text evidence="4">The sequence shown here is derived from an EMBL/GenBank/DDBJ whole genome shotgun (WGS) entry which is preliminary data.</text>
</comment>
<sequence>MALVHLAEADAAKTTRLRRGDTVELRLAESPTTGYRWQVRPSVGLATITDEHIPAATRPGAGGERRVALDVTEAGTHELRVELARPWEREPDRALTFLIEAE</sequence>
<dbReference type="InterPro" id="IPR036331">
    <property type="entry name" value="Chagasin-like_sf"/>
</dbReference>
<dbReference type="EMBL" id="SNXZ01000001">
    <property type="protein sequence ID" value="TDQ04600.1"/>
    <property type="molecule type" value="Genomic_DNA"/>
</dbReference>
<evidence type="ECO:0000313" key="5">
    <source>
        <dbReference type="Proteomes" id="UP000295444"/>
    </source>
</evidence>
<protein>
    <submittedName>
        <fullName evidence="4">Putative secreted protein</fullName>
    </submittedName>
</protein>
<keyword evidence="5" id="KW-1185">Reference proteome</keyword>